<dbReference type="InterPro" id="IPR051309">
    <property type="entry name" value="ABCF_ATPase"/>
</dbReference>
<organism evidence="4 5">
    <name type="scientific">Naasia lichenicola</name>
    <dbReference type="NCBI Taxonomy" id="2565933"/>
    <lineage>
        <taxon>Bacteria</taxon>
        <taxon>Bacillati</taxon>
        <taxon>Actinomycetota</taxon>
        <taxon>Actinomycetes</taxon>
        <taxon>Micrococcales</taxon>
        <taxon>Microbacteriaceae</taxon>
        <taxon>Naasia</taxon>
    </lineage>
</organism>
<dbReference type="InterPro" id="IPR003439">
    <property type="entry name" value="ABC_transporter-like_ATP-bd"/>
</dbReference>
<dbReference type="GO" id="GO:0005524">
    <property type="term" value="F:ATP binding"/>
    <property type="evidence" value="ECO:0007669"/>
    <property type="project" value="UniProtKB-KW"/>
</dbReference>
<protein>
    <submittedName>
        <fullName evidence="4">ABC-F family ATP-binding cassette domain-containing protein</fullName>
    </submittedName>
</protein>
<dbReference type="OrthoDB" id="3239744at2"/>
<dbReference type="PROSITE" id="PS50893">
    <property type="entry name" value="ABC_TRANSPORTER_2"/>
    <property type="match status" value="2"/>
</dbReference>
<evidence type="ECO:0000259" key="3">
    <source>
        <dbReference type="PROSITE" id="PS50893"/>
    </source>
</evidence>
<evidence type="ECO:0000256" key="1">
    <source>
        <dbReference type="ARBA" id="ARBA00022741"/>
    </source>
</evidence>
<dbReference type="Pfam" id="PF00005">
    <property type="entry name" value="ABC_tran"/>
    <property type="match status" value="2"/>
</dbReference>
<accession>A0A4S4FUM9</accession>
<comment type="caution">
    <text evidence="4">The sequence shown here is derived from an EMBL/GenBank/DDBJ whole genome shotgun (WGS) entry which is preliminary data.</text>
</comment>
<evidence type="ECO:0000256" key="2">
    <source>
        <dbReference type="ARBA" id="ARBA00022840"/>
    </source>
</evidence>
<dbReference type="RefSeq" id="WP_136426317.1">
    <property type="nucleotide sequence ID" value="NZ_SSSM01000001.1"/>
</dbReference>
<keyword evidence="5" id="KW-1185">Reference proteome</keyword>
<dbReference type="InterPro" id="IPR017871">
    <property type="entry name" value="ABC_transporter-like_CS"/>
</dbReference>
<feature type="domain" description="ABC transporter" evidence="3">
    <location>
        <begin position="319"/>
        <end position="530"/>
    </location>
</feature>
<dbReference type="AlphaFoldDB" id="A0A4S4FUM9"/>
<dbReference type="Gene3D" id="3.40.50.300">
    <property type="entry name" value="P-loop containing nucleotide triphosphate hydrolases"/>
    <property type="match status" value="2"/>
</dbReference>
<dbReference type="CDD" id="cd03221">
    <property type="entry name" value="ABCF_EF-3"/>
    <property type="match status" value="2"/>
</dbReference>
<keyword evidence="1" id="KW-0547">Nucleotide-binding</keyword>
<reference evidence="4 5" key="1">
    <citation type="submission" date="2019-04" db="EMBL/GenBank/DDBJ databases">
        <authorList>
            <person name="Jiang L."/>
        </authorList>
    </citation>
    <scope>NUCLEOTIDE SEQUENCE [LARGE SCALE GENOMIC DNA]</scope>
    <source>
        <strain evidence="4 5">YIM 131853</strain>
    </source>
</reference>
<name>A0A4S4FUM9_9MICO</name>
<dbReference type="GO" id="GO:0016887">
    <property type="term" value="F:ATP hydrolysis activity"/>
    <property type="evidence" value="ECO:0007669"/>
    <property type="project" value="InterPro"/>
</dbReference>
<dbReference type="SMART" id="SM00382">
    <property type="entry name" value="AAA"/>
    <property type="match status" value="2"/>
</dbReference>
<evidence type="ECO:0000313" key="4">
    <source>
        <dbReference type="EMBL" id="THG33535.1"/>
    </source>
</evidence>
<dbReference type="SUPFAM" id="SSF52540">
    <property type="entry name" value="P-loop containing nucleoside triphosphate hydrolases"/>
    <property type="match status" value="2"/>
</dbReference>
<dbReference type="PANTHER" id="PTHR42855">
    <property type="entry name" value="ABC TRANSPORTER ATP-BINDING SUBUNIT"/>
    <property type="match status" value="1"/>
</dbReference>
<dbReference type="FunFam" id="3.40.50.300:FF:000011">
    <property type="entry name" value="Putative ABC transporter ATP-binding component"/>
    <property type="match status" value="1"/>
</dbReference>
<feature type="domain" description="ABC transporter" evidence="3">
    <location>
        <begin position="4"/>
        <end position="262"/>
    </location>
</feature>
<evidence type="ECO:0000313" key="5">
    <source>
        <dbReference type="Proteomes" id="UP000309133"/>
    </source>
</evidence>
<dbReference type="PANTHER" id="PTHR42855:SF2">
    <property type="entry name" value="DRUG RESISTANCE ABC TRANSPORTER,ATP-BINDING PROTEIN"/>
    <property type="match status" value="1"/>
</dbReference>
<dbReference type="PROSITE" id="PS00211">
    <property type="entry name" value="ABC_TRANSPORTER_1"/>
    <property type="match status" value="2"/>
</dbReference>
<dbReference type="EMBL" id="SSSM01000001">
    <property type="protein sequence ID" value="THG33535.1"/>
    <property type="molecule type" value="Genomic_DNA"/>
</dbReference>
<dbReference type="InterPro" id="IPR027417">
    <property type="entry name" value="P-loop_NTPase"/>
</dbReference>
<sequence length="531" mass="58112">MSLIRLNDVTVKYESTQILREAFFRLETGDRVGVIGRNGSGKTTLLKLVLEQVAPETGTVTVESGLRIGYFSQFSELDGTATIAEVLDSLFVEVHAVEDELAAIDAAIAADSSASAELDRLIDRQSELFGEMDRLGGWDYHRLIDQALTTLGFADEHRTIPIDDLSGGWRNRAALAKILLEAPDVLLLDEPTNYLDVAGVEWLENWFRDFRGAAIIVSHDRKFLDAVVTRIVEVENFHLHEYAGNFDEYVIQKQFRLKTLEAQFVHESELLAFEAEGIADRREAAKNAGKGLGKQLAGIKKSRAPRPVDEIITEIYGGLHVKDVLCRVFGLAKSYGERTLFSGLDLEINRGDRIAVIGSNGSGKSTLLTVLTGEQQPDSGRVAWAAGAKVVSYNQILDGLDLDDTVSHSVNAMPDSLALTATRKSVGRFLAMFQFSEADLKKRIRDLSGGQKARVAMAQCLISGASVLLLDEPTNHLDLPSAQVMERALVHFPGAVVVVSHDRFFTDKIATRRLVFGATGATQGEIQVSAA</sequence>
<dbReference type="Proteomes" id="UP000309133">
    <property type="component" value="Unassembled WGS sequence"/>
</dbReference>
<keyword evidence="2 4" id="KW-0067">ATP-binding</keyword>
<proteinExistence type="predicted"/>
<gene>
    <name evidence="4" type="ORF">E6C64_04145</name>
</gene>
<dbReference type="InterPro" id="IPR003593">
    <property type="entry name" value="AAA+_ATPase"/>
</dbReference>